<gene>
    <name evidence="2" type="ORF">A45J_1913</name>
</gene>
<comment type="caution">
    <text evidence="2">The sequence shown here is derived from an EMBL/GenBank/DDBJ whole genome shotgun (WGS) entry which is preliminary data.</text>
</comment>
<reference evidence="2" key="1">
    <citation type="submission" date="2019-10" db="EMBL/GenBank/DDBJ databases">
        <title>Metagenomic sequencing of thiosulfate-disproportionating enrichment culture.</title>
        <authorList>
            <person name="Umezawa K."/>
            <person name="Kojima H."/>
            <person name="Fukui M."/>
        </authorList>
    </citation>
    <scope>NUCLEOTIDE SEQUENCE</scope>
    <source>
        <strain evidence="2">45J</strain>
    </source>
</reference>
<dbReference type="AlphaFoldDB" id="A0A5J4KY08"/>
<feature type="domain" description="DUF302" evidence="1">
    <location>
        <begin position="58"/>
        <end position="100"/>
    </location>
</feature>
<dbReference type="Gene3D" id="3.30.310.70">
    <property type="entry name" value="TT1751-like domain"/>
    <property type="match status" value="1"/>
</dbReference>
<dbReference type="InterPro" id="IPR005180">
    <property type="entry name" value="DUF302"/>
</dbReference>
<dbReference type="EMBL" id="BLAB01000001">
    <property type="protein sequence ID" value="GER94154.1"/>
    <property type="molecule type" value="Genomic_DNA"/>
</dbReference>
<dbReference type="Pfam" id="PF03625">
    <property type="entry name" value="DUF302"/>
    <property type="match status" value="1"/>
</dbReference>
<organism evidence="2">
    <name type="scientific">hot springs metagenome</name>
    <dbReference type="NCBI Taxonomy" id="433727"/>
    <lineage>
        <taxon>unclassified sequences</taxon>
        <taxon>metagenomes</taxon>
        <taxon>ecological metagenomes</taxon>
    </lineage>
</organism>
<protein>
    <submittedName>
        <fullName evidence="2">DUF302 domain-containing protein</fullName>
    </submittedName>
</protein>
<dbReference type="SUPFAM" id="SSF103247">
    <property type="entry name" value="TT1751-like"/>
    <property type="match status" value="1"/>
</dbReference>
<evidence type="ECO:0000313" key="2">
    <source>
        <dbReference type="EMBL" id="GER94154.1"/>
    </source>
</evidence>
<dbReference type="CDD" id="cd14793">
    <property type="entry name" value="DUF302_like"/>
    <property type="match status" value="1"/>
</dbReference>
<dbReference type="InterPro" id="IPR035923">
    <property type="entry name" value="TT1751-like_sf"/>
</dbReference>
<sequence>MQYANLYKAETLKSINRFVKDLGTAAKKRGFIIHNEDKMEMAHSFGKHGVKVAEGFDLHMIQICKPEKAAKSLSKNLERAILMPKFVMTFTKDGKTQIRFLSYGKDLIKILVDDPEFPDSLEETYKNIIAMIEEAK</sequence>
<proteinExistence type="predicted"/>
<evidence type="ECO:0000259" key="1">
    <source>
        <dbReference type="Pfam" id="PF03625"/>
    </source>
</evidence>
<name>A0A5J4KY08_9ZZZZ</name>
<accession>A0A5J4KY08</accession>